<evidence type="ECO:0000259" key="1">
    <source>
        <dbReference type="Pfam" id="PF07727"/>
    </source>
</evidence>
<dbReference type="EMBL" id="JAPQKQ010000002">
    <property type="protein sequence ID" value="KAJ5209118.1"/>
    <property type="molecule type" value="Genomic_DNA"/>
</dbReference>
<reference evidence="2" key="2">
    <citation type="journal article" date="2023" name="IMA Fungus">
        <title>Comparative genomic study of the Penicillium genus elucidates a diverse pangenome and 15 lateral gene transfer events.</title>
        <authorList>
            <person name="Petersen C."/>
            <person name="Sorensen T."/>
            <person name="Nielsen M.R."/>
            <person name="Sondergaard T.E."/>
            <person name="Sorensen J.L."/>
            <person name="Fitzpatrick D.A."/>
            <person name="Frisvad J.C."/>
            <person name="Nielsen K.L."/>
        </authorList>
    </citation>
    <scope>NUCLEOTIDE SEQUENCE</scope>
    <source>
        <strain evidence="2">IBT 20477</strain>
    </source>
</reference>
<proteinExistence type="predicted"/>
<dbReference type="PANTHER" id="PTHR11439:SF483">
    <property type="entry name" value="PEPTIDE SYNTHASE GLIP-LIKE, PUTATIVE (AFU_ORTHOLOGUE AFUA_3G12920)-RELATED"/>
    <property type="match status" value="1"/>
</dbReference>
<keyword evidence="3" id="KW-1185">Reference proteome</keyword>
<protein>
    <recommendedName>
        <fullName evidence="1">Reverse transcriptase Ty1/copia-type domain-containing protein</fullName>
    </recommendedName>
</protein>
<dbReference type="PANTHER" id="PTHR11439">
    <property type="entry name" value="GAG-POL-RELATED RETROTRANSPOSON"/>
    <property type="match status" value="1"/>
</dbReference>
<dbReference type="OrthoDB" id="3799035at2759"/>
<evidence type="ECO:0000313" key="2">
    <source>
        <dbReference type="EMBL" id="KAJ5209118.1"/>
    </source>
</evidence>
<dbReference type="Pfam" id="PF07727">
    <property type="entry name" value="RVT_2"/>
    <property type="match status" value="1"/>
</dbReference>
<dbReference type="InterPro" id="IPR043502">
    <property type="entry name" value="DNA/RNA_pol_sf"/>
</dbReference>
<name>A0A9W9T4F0_9EURO</name>
<dbReference type="SUPFAM" id="SSF56672">
    <property type="entry name" value="DNA/RNA polymerases"/>
    <property type="match status" value="1"/>
</dbReference>
<dbReference type="AlphaFoldDB" id="A0A9W9T4F0"/>
<reference evidence="2" key="1">
    <citation type="submission" date="2022-11" db="EMBL/GenBank/DDBJ databases">
        <authorList>
            <person name="Petersen C."/>
        </authorList>
    </citation>
    <scope>NUCLEOTIDE SEQUENCE</scope>
    <source>
        <strain evidence="2">IBT 20477</strain>
    </source>
</reference>
<dbReference type="InterPro" id="IPR013103">
    <property type="entry name" value="RVT_2"/>
</dbReference>
<gene>
    <name evidence="2" type="ORF">N7449_003497</name>
</gene>
<organism evidence="2 3">
    <name type="scientific">Penicillium cf. viridicatum</name>
    <dbReference type="NCBI Taxonomy" id="2972119"/>
    <lineage>
        <taxon>Eukaryota</taxon>
        <taxon>Fungi</taxon>
        <taxon>Dikarya</taxon>
        <taxon>Ascomycota</taxon>
        <taxon>Pezizomycotina</taxon>
        <taxon>Eurotiomycetes</taxon>
        <taxon>Eurotiomycetidae</taxon>
        <taxon>Eurotiales</taxon>
        <taxon>Aspergillaceae</taxon>
        <taxon>Penicillium</taxon>
    </lineage>
</organism>
<evidence type="ECO:0000313" key="3">
    <source>
        <dbReference type="Proteomes" id="UP001150942"/>
    </source>
</evidence>
<comment type="caution">
    <text evidence="2">The sequence shown here is derived from an EMBL/GenBank/DDBJ whole genome shotgun (WGS) entry which is preliminary data.</text>
</comment>
<feature type="domain" description="Reverse transcriptase Ty1/copia-type" evidence="1">
    <location>
        <begin position="14"/>
        <end position="84"/>
    </location>
</feature>
<dbReference type="Proteomes" id="UP001150942">
    <property type="component" value="Unassembled WGS sequence"/>
</dbReference>
<accession>A0A9W9T4F0</accession>
<sequence>MAQSDNCVFYKPDCVVCVYVDDFLVAAANTHEIEQVQRALQAKFRLNDLGTPRSFLGIQFDYHVDGSVSIHQHQYIQKVLSDFGEELPDEEAKARFATAIGSLMYLMVGTRPDIAFALGLLSRFTSQPQSHHQVALQRLLRYIKATQFHRTTYRSGQLIGYTDADFGGSVVTDGAYLHSHPRAIDKAESD</sequence>